<proteinExistence type="predicted"/>
<dbReference type="AlphaFoldDB" id="A0A9N7Z454"/>
<name>A0A9N7Z454_PLEPL</name>
<evidence type="ECO:0000256" key="1">
    <source>
        <dbReference type="SAM" id="MobiDB-lite"/>
    </source>
</evidence>
<keyword evidence="3" id="KW-1185">Reference proteome</keyword>
<evidence type="ECO:0000313" key="2">
    <source>
        <dbReference type="EMBL" id="CAB1449162.1"/>
    </source>
</evidence>
<accession>A0A9N7Z454</accession>
<feature type="compositionally biased region" description="Basic and acidic residues" evidence="1">
    <location>
        <begin position="77"/>
        <end position="126"/>
    </location>
</feature>
<organism evidence="2 3">
    <name type="scientific">Pleuronectes platessa</name>
    <name type="common">European plaice</name>
    <dbReference type="NCBI Taxonomy" id="8262"/>
    <lineage>
        <taxon>Eukaryota</taxon>
        <taxon>Metazoa</taxon>
        <taxon>Chordata</taxon>
        <taxon>Craniata</taxon>
        <taxon>Vertebrata</taxon>
        <taxon>Euteleostomi</taxon>
        <taxon>Actinopterygii</taxon>
        <taxon>Neopterygii</taxon>
        <taxon>Teleostei</taxon>
        <taxon>Neoteleostei</taxon>
        <taxon>Acanthomorphata</taxon>
        <taxon>Carangaria</taxon>
        <taxon>Pleuronectiformes</taxon>
        <taxon>Pleuronectoidei</taxon>
        <taxon>Pleuronectidae</taxon>
        <taxon>Pleuronectes</taxon>
    </lineage>
</organism>
<evidence type="ECO:0000313" key="3">
    <source>
        <dbReference type="Proteomes" id="UP001153269"/>
    </source>
</evidence>
<sequence length="126" mass="13884">MAEQGTHQFGHRSISCALVNQRPSLEILYLEVAALSSPSLKPHMGYVTGRCSLEGGRAGLAVSVGVCTVCSRVGTSTREERGGERGRERESESLNKHTGGERRREESQRVLTSKQEREEREGVRES</sequence>
<protein>
    <submittedName>
        <fullName evidence="2">Uncharacterized protein</fullName>
    </submittedName>
</protein>
<feature type="region of interest" description="Disordered" evidence="1">
    <location>
        <begin position="74"/>
        <end position="126"/>
    </location>
</feature>
<reference evidence="2" key="1">
    <citation type="submission" date="2020-03" db="EMBL/GenBank/DDBJ databases">
        <authorList>
            <person name="Weist P."/>
        </authorList>
    </citation>
    <scope>NUCLEOTIDE SEQUENCE</scope>
</reference>
<comment type="caution">
    <text evidence="2">The sequence shown here is derived from an EMBL/GenBank/DDBJ whole genome shotgun (WGS) entry which is preliminary data.</text>
</comment>
<gene>
    <name evidence="2" type="ORF">PLEPLA_LOCUS36843</name>
</gene>
<dbReference type="Proteomes" id="UP001153269">
    <property type="component" value="Unassembled WGS sequence"/>
</dbReference>
<dbReference type="EMBL" id="CADEAL010004004">
    <property type="protein sequence ID" value="CAB1449162.1"/>
    <property type="molecule type" value="Genomic_DNA"/>
</dbReference>